<keyword evidence="3" id="KW-1185">Reference proteome</keyword>
<comment type="caution">
    <text evidence="2">The sequence shown here is derived from an EMBL/GenBank/DDBJ whole genome shotgun (WGS) entry which is preliminary data.</text>
</comment>
<name>A0AAP0F2G2_9MAGN</name>
<evidence type="ECO:0000313" key="2">
    <source>
        <dbReference type="EMBL" id="KAK9100358.1"/>
    </source>
</evidence>
<feature type="compositionally biased region" description="Basic and acidic residues" evidence="1">
    <location>
        <begin position="60"/>
        <end position="82"/>
    </location>
</feature>
<reference evidence="2 3" key="1">
    <citation type="submission" date="2024-01" db="EMBL/GenBank/DDBJ databases">
        <title>Genome assemblies of Stephania.</title>
        <authorList>
            <person name="Yang L."/>
        </authorList>
    </citation>
    <scope>NUCLEOTIDE SEQUENCE [LARGE SCALE GENOMIC DNA]</scope>
    <source>
        <strain evidence="2">JXDWG</strain>
        <tissue evidence="2">Leaf</tissue>
    </source>
</reference>
<protein>
    <submittedName>
        <fullName evidence="2">Uncharacterized protein</fullName>
    </submittedName>
</protein>
<feature type="region of interest" description="Disordered" evidence="1">
    <location>
        <begin position="21"/>
        <end position="111"/>
    </location>
</feature>
<dbReference type="Proteomes" id="UP001419268">
    <property type="component" value="Unassembled WGS sequence"/>
</dbReference>
<accession>A0AAP0F2G2</accession>
<proteinExistence type="predicted"/>
<evidence type="ECO:0000256" key="1">
    <source>
        <dbReference type="SAM" id="MobiDB-lite"/>
    </source>
</evidence>
<sequence>MTDAARTTSVPAAAAVWRRELRPADERTSRGCGVLQQQRRGIQQRDAGEVAVTPARLLQRRSDAGEGQRRRDNGSDRQRRTSGDATQRGGTHQRRRRPATSGAGDRRATTWLRRDERRGDALLTGRMRDFVEIATTRWSESIGKRVMVTGYLRYEKVRAGRQGPRPKPELSLNCCRSSESIGKRVMVTGYLRYEKDVALTYIDRRRQMVCSLLGGLGGAQLVTKEPSLSRRSLALQSGINLTSIASSRFRRNRASDRSTTLHRAVHRVAATPLLVGAACPSPALPLSLAGALPVPRRRFCGSRAIPDAGAPLAPFAAALATVTGVGLLAPLRHPPSRLFVTGPSLRRRYLAGTALLSAASA</sequence>
<gene>
    <name evidence="2" type="ORF">Scep_023788</name>
</gene>
<evidence type="ECO:0000313" key="3">
    <source>
        <dbReference type="Proteomes" id="UP001419268"/>
    </source>
</evidence>
<organism evidence="2 3">
    <name type="scientific">Stephania cephalantha</name>
    <dbReference type="NCBI Taxonomy" id="152367"/>
    <lineage>
        <taxon>Eukaryota</taxon>
        <taxon>Viridiplantae</taxon>
        <taxon>Streptophyta</taxon>
        <taxon>Embryophyta</taxon>
        <taxon>Tracheophyta</taxon>
        <taxon>Spermatophyta</taxon>
        <taxon>Magnoliopsida</taxon>
        <taxon>Ranunculales</taxon>
        <taxon>Menispermaceae</taxon>
        <taxon>Menispermoideae</taxon>
        <taxon>Cissampelideae</taxon>
        <taxon>Stephania</taxon>
    </lineage>
</organism>
<dbReference type="AlphaFoldDB" id="A0AAP0F2G2"/>
<dbReference type="EMBL" id="JBBNAG010000010">
    <property type="protein sequence ID" value="KAK9100358.1"/>
    <property type="molecule type" value="Genomic_DNA"/>
</dbReference>